<dbReference type="Proteomes" id="UP000217790">
    <property type="component" value="Unassembled WGS sequence"/>
</dbReference>
<keyword evidence="1" id="KW-0315">Glutamine amidotransferase</keyword>
<dbReference type="Gene3D" id="3.40.50.880">
    <property type="match status" value="1"/>
</dbReference>
<dbReference type="InterPro" id="IPR029062">
    <property type="entry name" value="Class_I_gatase-like"/>
</dbReference>
<dbReference type="InParanoid" id="A0A2H3DCZ1"/>
<dbReference type="GO" id="GO:0016740">
    <property type="term" value="F:transferase activity"/>
    <property type="evidence" value="ECO:0007669"/>
    <property type="project" value="UniProtKB-KW"/>
</dbReference>
<keyword evidence="1" id="KW-0808">Transferase</keyword>
<dbReference type="OMA" id="LRPLHYH"/>
<keyword evidence="2" id="KW-1185">Reference proteome</keyword>
<dbReference type="SUPFAM" id="SSF52317">
    <property type="entry name" value="Class I glutamine amidotransferase-like"/>
    <property type="match status" value="1"/>
</dbReference>
<proteinExistence type="predicted"/>
<evidence type="ECO:0000313" key="2">
    <source>
        <dbReference type="Proteomes" id="UP000217790"/>
    </source>
</evidence>
<dbReference type="AlphaFoldDB" id="A0A2H3DCZ1"/>
<reference evidence="2" key="1">
    <citation type="journal article" date="2017" name="Nat. Ecol. Evol.">
        <title>Genome expansion and lineage-specific genetic innovations in the forest pathogenic fungi Armillaria.</title>
        <authorList>
            <person name="Sipos G."/>
            <person name="Prasanna A.N."/>
            <person name="Walter M.C."/>
            <person name="O'Connor E."/>
            <person name="Balint B."/>
            <person name="Krizsan K."/>
            <person name="Kiss B."/>
            <person name="Hess J."/>
            <person name="Varga T."/>
            <person name="Slot J."/>
            <person name="Riley R."/>
            <person name="Boka B."/>
            <person name="Rigling D."/>
            <person name="Barry K."/>
            <person name="Lee J."/>
            <person name="Mihaltcheva S."/>
            <person name="LaButti K."/>
            <person name="Lipzen A."/>
            <person name="Waldron R."/>
            <person name="Moloney N.M."/>
            <person name="Sperisen C."/>
            <person name="Kredics L."/>
            <person name="Vagvoelgyi C."/>
            <person name="Patrignani A."/>
            <person name="Fitzpatrick D."/>
            <person name="Nagy I."/>
            <person name="Doyle S."/>
            <person name="Anderson J.B."/>
            <person name="Grigoriev I.V."/>
            <person name="Gueldener U."/>
            <person name="Muensterkoetter M."/>
            <person name="Nagy L.G."/>
        </authorList>
    </citation>
    <scope>NUCLEOTIDE SEQUENCE [LARGE SCALE GENOMIC DNA]</scope>
    <source>
        <strain evidence="2">Ar21-2</strain>
    </source>
</reference>
<sequence>MTSTPFTVYRMAVCLYNGATSLDYQGPVELLGLRSTSIPKMFPDMLSANETDCAIDATYLANTLDPIVPLAGPKLLPDQTYDEPKSSLTSFSFPEVCGQLEETQHSLMNFLNRQGPNAKYILTVCTGSWILSSTGLWMGNTPRRTKKCSVIKEDTKDLPITWIAKARWVATEDKKIYPDVVTGMDLAYAFLEYITGKGPAEACAGFLEMIVHGEGDDPFAAKNGLV</sequence>
<accession>A0A2H3DCZ1</accession>
<evidence type="ECO:0000313" key="1">
    <source>
        <dbReference type="EMBL" id="PBK93091.1"/>
    </source>
</evidence>
<dbReference type="PANTHER" id="PTHR43130:SF15">
    <property type="entry name" value="THIJ_PFPI FAMILY PROTEIN (AFU_ORTHOLOGUE AFUA_5G14240)"/>
    <property type="match status" value="1"/>
</dbReference>
<organism evidence="1 2">
    <name type="scientific">Armillaria gallica</name>
    <name type="common">Bulbous honey fungus</name>
    <name type="synonym">Armillaria bulbosa</name>
    <dbReference type="NCBI Taxonomy" id="47427"/>
    <lineage>
        <taxon>Eukaryota</taxon>
        <taxon>Fungi</taxon>
        <taxon>Dikarya</taxon>
        <taxon>Basidiomycota</taxon>
        <taxon>Agaricomycotina</taxon>
        <taxon>Agaricomycetes</taxon>
        <taxon>Agaricomycetidae</taxon>
        <taxon>Agaricales</taxon>
        <taxon>Marasmiineae</taxon>
        <taxon>Physalacriaceae</taxon>
        <taxon>Armillaria</taxon>
    </lineage>
</organism>
<dbReference type="PANTHER" id="PTHR43130">
    <property type="entry name" value="ARAC-FAMILY TRANSCRIPTIONAL REGULATOR"/>
    <property type="match status" value="1"/>
</dbReference>
<gene>
    <name evidence="1" type="ORF">ARMGADRAFT_992721</name>
</gene>
<name>A0A2H3DCZ1_ARMGA</name>
<dbReference type="OrthoDB" id="543156at2759"/>
<dbReference type="STRING" id="47427.A0A2H3DCZ1"/>
<dbReference type="EMBL" id="KZ293657">
    <property type="protein sequence ID" value="PBK93091.1"/>
    <property type="molecule type" value="Genomic_DNA"/>
</dbReference>
<protein>
    <submittedName>
        <fullName evidence="1">Class I glutamine amidotransferase-like protein</fullName>
    </submittedName>
</protein>
<dbReference type="InterPro" id="IPR052158">
    <property type="entry name" value="INH-QAR"/>
</dbReference>